<dbReference type="SUPFAM" id="SSF56112">
    <property type="entry name" value="Protein kinase-like (PK-like)"/>
    <property type="match status" value="1"/>
</dbReference>
<dbReference type="eggNOG" id="COG0510">
    <property type="taxonomic scope" value="Bacteria"/>
</dbReference>
<dbReference type="Pfam" id="PF01636">
    <property type="entry name" value="APH"/>
    <property type="match status" value="1"/>
</dbReference>
<reference evidence="3 4" key="1">
    <citation type="journal article" date="2009" name="Stand. Genomic Sci.">
        <title>Complete genome sequence of Beutenbergia cavernae type strain (HKI 0122).</title>
        <authorList>
            <person name="Land M."/>
            <person name="Pukall R."/>
            <person name="Abt B."/>
            <person name="Goker M."/>
            <person name="Rohde M."/>
            <person name="Glavina Del Rio T."/>
            <person name="Tice H."/>
            <person name="Copeland A."/>
            <person name="Cheng J.F."/>
            <person name="Lucas S."/>
            <person name="Chen F."/>
            <person name="Nolan M."/>
            <person name="Bruce D."/>
            <person name="Goodwin L."/>
            <person name="Pitluck S."/>
            <person name="Ivanova N."/>
            <person name="Mavromatis K."/>
            <person name="Ovchinnikova G."/>
            <person name="Pati A."/>
            <person name="Chen A."/>
            <person name="Palaniappan K."/>
            <person name="Hauser L."/>
            <person name="Chang Y.J."/>
            <person name="Jefferies C.C."/>
            <person name="Saunders E."/>
            <person name="Brettin T."/>
            <person name="Detter J.C."/>
            <person name="Han C."/>
            <person name="Chain P."/>
            <person name="Bristow J."/>
            <person name="Eisen J.A."/>
            <person name="Markowitz V."/>
            <person name="Hugenholtz P."/>
            <person name="Kyrpides N.C."/>
            <person name="Klenk H.P."/>
            <person name="Lapidus A."/>
        </authorList>
    </citation>
    <scope>NUCLEOTIDE SEQUENCE [LARGE SCALE GENOMIC DNA]</scope>
    <source>
        <strain evidence="4">ATCC BAA-8 / DSM 12333 / NBRC 16432</strain>
    </source>
</reference>
<gene>
    <name evidence="3" type="ordered locus">Bcav_2772</name>
</gene>
<feature type="domain" description="Aminoglycoside phosphotransferase" evidence="2">
    <location>
        <begin position="129"/>
        <end position="201"/>
    </location>
</feature>
<evidence type="ECO:0000313" key="4">
    <source>
        <dbReference type="Proteomes" id="UP000007962"/>
    </source>
</evidence>
<dbReference type="GO" id="GO:0016740">
    <property type="term" value="F:transferase activity"/>
    <property type="evidence" value="ECO:0007669"/>
    <property type="project" value="UniProtKB-KW"/>
</dbReference>
<evidence type="ECO:0000313" key="3">
    <source>
        <dbReference type="EMBL" id="ACQ81017.1"/>
    </source>
</evidence>
<dbReference type="InterPro" id="IPR011009">
    <property type="entry name" value="Kinase-like_dom_sf"/>
</dbReference>
<dbReference type="KEGG" id="bcv:Bcav_2772"/>
<dbReference type="STRING" id="471853.Bcav_2772"/>
<sequence>MHPDTMTWTDDAPEVETPLEGGDVSDGLVRRGATVRRPRGEHSAAVEAYLLHLERAGFDGAPRFLGIDDVGREVCTFVEGDMGGRPVHPWALGEHVLVELAELQRRLHDVSAHVVLPPGVTWRERVRIDEVPDVFDAPDVVGHNDITVENTIFSPAGEDGQRHVRGVIDFDLAGPSTRILDVATTLSYWGPVRAPSERDAGMVDLDVARRIRVFTDAYGLDRSERLELLDVTARRFARSWYSMRHAAQTRGGGWQRMWDDGVGDVIRRNDAWFTEQRDALARLLR</sequence>
<dbReference type="InterPro" id="IPR002575">
    <property type="entry name" value="Aminoglycoside_PTrfase"/>
</dbReference>
<dbReference type="Proteomes" id="UP000007962">
    <property type="component" value="Chromosome"/>
</dbReference>
<keyword evidence="3" id="KW-0808">Transferase</keyword>
<organism evidence="3 4">
    <name type="scientific">Beutenbergia cavernae (strain ATCC BAA-8 / DSM 12333 / CCUG 43141 / JCM 11478 / NBRC 16432 / NCIMB 13614 / HKI 0122)</name>
    <dbReference type="NCBI Taxonomy" id="471853"/>
    <lineage>
        <taxon>Bacteria</taxon>
        <taxon>Bacillati</taxon>
        <taxon>Actinomycetota</taxon>
        <taxon>Actinomycetes</taxon>
        <taxon>Micrococcales</taxon>
        <taxon>Beutenbergiaceae</taxon>
        <taxon>Beutenbergia</taxon>
    </lineage>
</organism>
<keyword evidence="4" id="KW-1185">Reference proteome</keyword>
<dbReference type="EMBL" id="CP001618">
    <property type="protein sequence ID" value="ACQ81017.1"/>
    <property type="molecule type" value="Genomic_DNA"/>
</dbReference>
<accession>C5BYB7</accession>
<evidence type="ECO:0000259" key="2">
    <source>
        <dbReference type="Pfam" id="PF01636"/>
    </source>
</evidence>
<dbReference type="OrthoDB" id="236897at2"/>
<dbReference type="AlphaFoldDB" id="C5BYB7"/>
<evidence type="ECO:0000256" key="1">
    <source>
        <dbReference type="SAM" id="MobiDB-lite"/>
    </source>
</evidence>
<dbReference type="Gene3D" id="3.90.1200.10">
    <property type="match status" value="1"/>
</dbReference>
<dbReference type="HOGENOM" id="CLU_066396_1_0_11"/>
<protein>
    <submittedName>
        <fullName evidence="3">Aminoglycoside phosphotransferase</fullName>
    </submittedName>
</protein>
<name>C5BYB7_BEUC1</name>
<dbReference type="RefSeq" id="WP_015883257.1">
    <property type="nucleotide sequence ID" value="NC_012669.1"/>
</dbReference>
<feature type="region of interest" description="Disordered" evidence="1">
    <location>
        <begin position="1"/>
        <end position="26"/>
    </location>
</feature>
<proteinExistence type="predicted"/>